<dbReference type="AlphaFoldDB" id="A0A699WUP6"/>
<dbReference type="EMBL" id="BKCJ011766596">
    <property type="protein sequence ID" value="GFD51177.1"/>
    <property type="molecule type" value="Genomic_DNA"/>
</dbReference>
<name>A0A699WUP6_TANCI</name>
<sequence>PKHVGSQNSLRSRRNGGFQQVRVQAQRIWVDVHEHGPAVLPDQAARGGHVGKGRREHLAGEVQRLDGQLQRQRAVAYKKQVPHAQLLPERLL</sequence>
<proteinExistence type="predicted"/>
<feature type="non-terminal residue" evidence="1">
    <location>
        <position position="1"/>
    </location>
</feature>
<evidence type="ECO:0000313" key="1">
    <source>
        <dbReference type="EMBL" id="GFD51177.1"/>
    </source>
</evidence>
<reference evidence="1" key="1">
    <citation type="journal article" date="2019" name="Sci. Rep.">
        <title>Draft genome of Tanacetum cinerariifolium, the natural source of mosquito coil.</title>
        <authorList>
            <person name="Yamashiro T."/>
            <person name="Shiraishi A."/>
            <person name="Satake H."/>
            <person name="Nakayama K."/>
        </authorList>
    </citation>
    <scope>NUCLEOTIDE SEQUENCE</scope>
</reference>
<organism evidence="1">
    <name type="scientific">Tanacetum cinerariifolium</name>
    <name type="common">Dalmatian daisy</name>
    <name type="synonym">Chrysanthemum cinerariifolium</name>
    <dbReference type="NCBI Taxonomy" id="118510"/>
    <lineage>
        <taxon>Eukaryota</taxon>
        <taxon>Viridiplantae</taxon>
        <taxon>Streptophyta</taxon>
        <taxon>Embryophyta</taxon>
        <taxon>Tracheophyta</taxon>
        <taxon>Spermatophyta</taxon>
        <taxon>Magnoliopsida</taxon>
        <taxon>eudicotyledons</taxon>
        <taxon>Gunneridae</taxon>
        <taxon>Pentapetalae</taxon>
        <taxon>asterids</taxon>
        <taxon>campanulids</taxon>
        <taxon>Asterales</taxon>
        <taxon>Asteraceae</taxon>
        <taxon>Asteroideae</taxon>
        <taxon>Anthemideae</taxon>
        <taxon>Anthemidinae</taxon>
        <taxon>Tanacetum</taxon>
    </lineage>
</organism>
<protein>
    <submittedName>
        <fullName evidence="1">Uncharacterized protein</fullName>
    </submittedName>
</protein>
<gene>
    <name evidence="1" type="ORF">Tci_923146</name>
</gene>
<accession>A0A699WUP6</accession>
<comment type="caution">
    <text evidence="1">The sequence shown here is derived from an EMBL/GenBank/DDBJ whole genome shotgun (WGS) entry which is preliminary data.</text>
</comment>